<evidence type="ECO:0000313" key="6">
    <source>
        <dbReference type="Proteomes" id="UP000186228"/>
    </source>
</evidence>
<dbReference type="Proteomes" id="UP000186228">
    <property type="component" value="Unassembled WGS sequence"/>
</dbReference>
<dbReference type="PRINTS" id="PR00038">
    <property type="entry name" value="HTHLUXR"/>
</dbReference>
<dbReference type="PANTHER" id="PTHR44688">
    <property type="entry name" value="DNA-BINDING TRANSCRIPTIONAL ACTIVATOR DEVR_DOSR"/>
    <property type="match status" value="1"/>
</dbReference>
<name>A0A1C3WIK6_9HYPH</name>
<dbReference type="SMART" id="SM00421">
    <property type="entry name" value="HTH_LUXR"/>
    <property type="match status" value="1"/>
</dbReference>
<protein>
    <submittedName>
        <fullName evidence="5">LuxR family transcriptional regulator, quorum sensing-dependent transcriptional regulator</fullName>
    </submittedName>
</protein>
<sequence>MTELAVDVEFSTISNVMFDFLTETSSAQDKDKVLSSLGKISGHFGFNCFAISGIPLPNERIDPYFVLSGWPVEWFDRYLENNYVHIDPVIHFSKTRDREFIWSELLRDQKLDRHNRRVMNEASEFKMVDGFSIPLHTATGFQSIVSFAAERVDLSTSARRVLYVISAYAHSLLREQIAKEAKQKTKDSPRITPREREIIQWCAAGKTAIETANILGRSHRTIQNEIFNIQRKLDVVNTPQMVAESFRLRILR</sequence>
<dbReference type="STRING" id="52131.GA0061100_12118"/>
<keyword evidence="3" id="KW-0804">Transcription</keyword>
<evidence type="ECO:0000256" key="2">
    <source>
        <dbReference type="ARBA" id="ARBA00023125"/>
    </source>
</evidence>
<proteinExistence type="predicted"/>
<dbReference type="InterPro" id="IPR016032">
    <property type="entry name" value="Sig_transdc_resp-reg_C-effctor"/>
</dbReference>
<dbReference type="InterPro" id="IPR036388">
    <property type="entry name" value="WH-like_DNA-bd_sf"/>
</dbReference>
<dbReference type="Gene3D" id="1.10.10.10">
    <property type="entry name" value="Winged helix-like DNA-binding domain superfamily/Winged helix DNA-binding domain"/>
    <property type="match status" value="1"/>
</dbReference>
<dbReference type="SUPFAM" id="SSF46894">
    <property type="entry name" value="C-terminal effector domain of the bipartite response regulators"/>
    <property type="match status" value="1"/>
</dbReference>
<dbReference type="InterPro" id="IPR005143">
    <property type="entry name" value="TF_LuxR_autoind-bd_dom"/>
</dbReference>
<feature type="domain" description="HTH luxR-type" evidence="4">
    <location>
        <begin position="184"/>
        <end position="249"/>
    </location>
</feature>
<dbReference type="GO" id="GO:0003677">
    <property type="term" value="F:DNA binding"/>
    <property type="evidence" value="ECO:0007669"/>
    <property type="project" value="UniProtKB-KW"/>
</dbReference>
<dbReference type="SUPFAM" id="SSF75516">
    <property type="entry name" value="Pheromone-binding domain of LuxR-like quorum-sensing transcription factors"/>
    <property type="match status" value="1"/>
</dbReference>
<reference evidence="6" key="1">
    <citation type="submission" date="2016-08" db="EMBL/GenBank/DDBJ databases">
        <authorList>
            <person name="Varghese N."/>
            <person name="Submissions Spin"/>
        </authorList>
    </citation>
    <scope>NUCLEOTIDE SEQUENCE [LARGE SCALE GENOMIC DNA]</scope>
    <source>
        <strain evidence="6">CCBAU 57015</strain>
    </source>
</reference>
<keyword evidence="2" id="KW-0238">DNA-binding</keyword>
<dbReference type="EMBL" id="FMAC01000021">
    <property type="protein sequence ID" value="SCB39902.1"/>
    <property type="molecule type" value="Genomic_DNA"/>
</dbReference>
<dbReference type="Pfam" id="PF03472">
    <property type="entry name" value="Autoind_bind"/>
    <property type="match status" value="1"/>
</dbReference>
<dbReference type="RefSeq" id="WP_075857050.1">
    <property type="nucleotide sequence ID" value="NZ_FMAC01000021.1"/>
</dbReference>
<dbReference type="PANTHER" id="PTHR44688:SF16">
    <property type="entry name" value="DNA-BINDING TRANSCRIPTIONAL ACTIVATOR DEVR_DOSR"/>
    <property type="match status" value="1"/>
</dbReference>
<evidence type="ECO:0000256" key="1">
    <source>
        <dbReference type="ARBA" id="ARBA00023015"/>
    </source>
</evidence>
<dbReference type="Gene3D" id="3.30.450.80">
    <property type="entry name" value="Transcription factor LuxR-like, autoinducer-binding domain"/>
    <property type="match status" value="1"/>
</dbReference>
<evidence type="ECO:0000259" key="4">
    <source>
        <dbReference type="PROSITE" id="PS50043"/>
    </source>
</evidence>
<dbReference type="AlphaFoldDB" id="A0A1C3WIK6"/>
<accession>A0A1C3WIK6</accession>
<organism evidence="5 6">
    <name type="scientific">Rhizobium hainanense</name>
    <dbReference type="NCBI Taxonomy" id="52131"/>
    <lineage>
        <taxon>Bacteria</taxon>
        <taxon>Pseudomonadati</taxon>
        <taxon>Pseudomonadota</taxon>
        <taxon>Alphaproteobacteria</taxon>
        <taxon>Hyphomicrobiales</taxon>
        <taxon>Rhizobiaceae</taxon>
        <taxon>Rhizobium/Agrobacterium group</taxon>
        <taxon>Rhizobium</taxon>
    </lineage>
</organism>
<evidence type="ECO:0000256" key="3">
    <source>
        <dbReference type="ARBA" id="ARBA00023163"/>
    </source>
</evidence>
<dbReference type="Pfam" id="PF00196">
    <property type="entry name" value="GerE"/>
    <property type="match status" value="1"/>
</dbReference>
<keyword evidence="6" id="KW-1185">Reference proteome</keyword>
<dbReference type="InterPro" id="IPR036693">
    <property type="entry name" value="TF_LuxR_autoind-bd_dom_sf"/>
</dbReference>
<keyword evidence="1" id="KW-0805">Transcription regulation</keyword>
<dbReference type="PROSITE" id="PS50043">
    <property type="entry name" value="HTH_LUXR_2"/>
    <property type="match status" value="1"/>
</dbReference>
<dbReference type="CDD" id="cd06170">
    <property type="entry name" value="LuxR_C_like"/>
    <property type="match status" value="1"/>
</dbReference>
<gene>
    <name evidence="5" type="ORF">GA0061100_12118</name>
</gene>
<evidence type="ECO:0000313" key="5">
    <source>
        <dbReference type="EMBL" id="SCB39902.1"/>
    </source>
</evidence>
<dbReference type="GO" id="GO:0006355">
    <property type="term" value="P:regulation of DNA-templated transcription"/>
    <property type="evidence" value="ECO:0007669"/>
    <property type="project" value="InterPro"/>
</dbReference>
<dbReference type="InterPro" id="IPR000792">
    <property type="entry name" value="Tscrpt_reg_LuxR_C"/>
</dbReference>